<evidence type="ECO:0000313" key="1">
    <source>
        <dbReference type="EMBL" id="KAJ0103239.1"/>
    </source>
</evidence>
<dbReference type="EMBL" id="CM047899">
    <property type="protein sequence ID" value="KAJ0103239.1"/>
    <property type="molecule type" value="Genomic_DNA"/>
</dbReference>
<name>A0ACC1BWC2_9ROSI</name>
<reference evidence="2" key="1">
    <citation type="journal article" date="2023" name="G3 (Bethesda)">
        <title>Genome assembly and association tests identify interacting loci associated with vigor, precocity, and sex in interspecific pistachio rootstocks.</title>
        <authorList>
            <person name="Palmer W."/>
            <person name="Jacygrad E."/>
            <person name="Sagayaradj S."/>
            <person name="Cavanaugh K."/>
            <person name="Han R."/>
            <person name="Bertier L."/>
            <person name="Beede B."/>
            <person name="Kafkas S."/>
            <person name="Golino D."/>
            <person name="Preece J."/>
            <person name="Michelmore R."/>
        </authorList>
    </citation>
    <scope>NUCLEOTIDE SEQUENCE [LARGE SCALE GENOMIC DNA]</scope>
</reference>
<keyword evidence="2" id="KW-1185">Reference proteome</keyword>
<sequence>MLGNSCNCWDPMFSKKLDRPVQDNITKIRETVCSTKAVLLDVEKQRSKKNELVIEWLRRLKVVFYEADDILDDLSTELIKQEMMTSN</sequence>
<comment type="caution">
    <text evidence="1">The sequence shown here is derived from an EMBL/GenBank/DDBJ whole genome shotgun (WGS) entry which is preliminary data.</text>
</comment>
<protein>
    <submittedName>
        <fullName evidence="1">Uncharacterized protein</fullName>
    </submittedName>
</protein>
<accession>A0ACC1BWC2</accession>
<organism evidence="1 2">
    <name type="scientific">Pistacia atlantica</name>
    <dbReference type="NCBI Taxonomy" id="434234"/>
    <lineage>
        <taxon>Eukaryota</taxon>
        <taxon>Viridiplantae</taxon>
        <taxon>Streptophyta</taxon>
        <taxon>Embryophyta</taxon>
        <taxon>Tracheophyta</taxon>
        <taxon>Spermatophyta</taxon>
        <taxon>Magnoliopsida</taxon>
        <taxon>eudicotyledons</taxon>
        <taxon>Gunneridae</taxon>
        <taxon>Pentapetalae</taxon>
        <taxon>rosids</taxon>
        <taxon>malvids</taxon>
        <taxon>Sapindales</taxon>
        <taxon>Anacardiaceae</taxon>
        <taxon>Pistacia</taxon>
    </lineage>
</organism>
<proteinExistence type="predicted"/>
<evidence type="ECO:0000313" key="2">
    <source>
        <dbReference type="Proteomes" id="UP001164250"/>
    </source>
</evidence>
<dbReference type="Proteomes" id="UP001164250">
    <property type="component" value="Chromosome 3"/>
</dbReference>
<gene>
    <name evidence="1" type="ORF">Patl1_05330</name>
</gene>